<accession>A0A6G1HNJ1</accession>
<dbReference type="Proteomes" id="UP000799640">
    <property type="component" value="Unassembled WGS sequence"/>
</dbReference>
<feature type="compositionally biased region" description="Basic residues" evidence="1">
    <location>
        <begin position="129"/>
        <end position="145"/>
    </location>
</feature>
<gene>
    <name evidence="2" type="ORF">EJ06DRAFT_533166</name>
</gene>
<name>A0A6G1HNJ1_9PEZI</name>
<dbReference type="EMBL" id="ML996703">
    <property type="protein sequence ID" value="KAF2397562.1"/>
    <property type="molecule type" value="Genomic_DNA"/>
</dbReference>
<feature type="region of interest" description="Disordered" evidence="1">
    <location>
        <begin position="127"/>
        <end position="149"/>
    </location>
</feature>
<proteinExistence type="predicted"/>
<evidence type="ECO:0000313" key="3">
    <source>
        <dbReference type="Proteomes" id="UP000799640"/>
    </source>
</evidence>
<protein>
    <submittedName>
        <fullName evidence="2">Uncharacterized protein</fullName>
    </submittedName>
</protein>
<evidence type="ECO:0000256" key="1">
    <source>
        <dbReference type="SAM" id="MobiDB-lite"/>
    </source>
</evidence>
<sequence length="244" mass="27545">MDSTLSPVGAVDSFCEELCRRLEDLRQNQESPDYSSCHPEPWWPFPDSSRSSSLDIHTHRLSRDFDQPMRRHYGNGLPCLQKSGACAQTRRGIDTGGKEAWDAEVLNPEPQPAYPIEQTGYMAMAHTQSRTHRRRSSCPNPRKRMTGTTHYDEFTGESFEKRRPTVPSKRRPSLLSSSLMNIRDSEVLDTRPDAMDQCGPVTGSYIQGMEENQMMPSADKIHRGAGRSAAAARAYDFENETAVF</sequence>
<keyword evidence="3" id="KW-1185">Reference proteome</keyword>
<organism evidence="2 3">
    <name type="scientific">Trichodelitschia bisporula</name>
    <dbReference type="NCBI Taxonomy" id="703511"/>
    <lineage>
        <taxon>Eukaryota</taxon>
        <taxon>Fungi</taxon>
        <taxon>Dikarya</taxon>
        <taxon>Ascomycota</taxon>
        <taxon>Pezizomycotina</taxon>
        <taxon>Dothideomycetes</taxon>
        <taxon>Dothideomycetes incertae sedis</taxon>
        <taxon>Phaeotrichales</taxon>
        <taxon>Phaeotrichaceae</taxon>
        <taxon>Trichodelitschia</taxon>
    </lineage>
</organism>
<reference evidence="2" key="1">
    <citation type="journal article" date="2020" name="Stud. Mycol.">
        <title>101 Dothideomycetes genomes: a test case for predicting lifestyles and emergence of pathogens.</title>
        <authorList>
            <person name="Haridas S."/>
            <person name="Albert R."/>
            <person name="Binder M."/>
            <person name="Bloem J."/>
            <person name="Labutti K."/>
            <person name="Salamov A."/>
            <person name="Andreopoulos B."/>
            <person name="Baker S."/>
            <person name="Barry K."/>
            <person name="Bills G."/>
            <person name="Bluhm B."/>
            <person name="Cannon C."/>
            <person name="Castanera R."/>
            <person name="Culley D."/>
            <person name="Daum C."/>
            <person name="Ezra D."/>
            <person name="Gonzalez J."/>
            <person name="Henrissat B."/>
            <person name="Kuo A."/>
            <person name="Liang C."/>
            <person name="Lipzen A."/>
            <person name="Lutzoni F."/>
            <person name="Magnuson J."/>
            <person name="Mondo S."/>
            <person name="Nolan M."/>
            <person name="Ohm R."/>
            <person name="Pangilinan J."/>
            <person name="Park H.-J."/>
            <person name="Ramirez L."/>
            <person name="Alfaro M."/>
            <person name="Sun H."/>
            <person name="Tritt A."/>
            <person name="Yoshinaga Y."/>
            <person name="Zwiers L.-H."/>
            <person name="Turgeon B."/>
            <person name="Goodwin S."/>
            <person name="Spatafora J."/>
            <person name="Crous P."/>
            <person name="Grigoriev I."/>
        </authorList>
    </citation>
    <scope>NUCLEOTIDE SEQUENCE</scope>
    <source>
        <strain evidence="2">CBS 262.69</strain>
    </source>
</reference>
<evidence type="ECO:0000313" key="2">
    <source>
        <dbReference type="EMBL" id="KAF2397562.1"/>
    </source>
</evidence>
<dbReference type="AlphaFoldDB" id="A0A6G1HNJ1"/>